<evidence type="ECO:0000256" key="2">
    <source>
        <dbReference type="ARBA" id="ARBA00022679"/>
    </source>
</evidence>
<evidence type="ECO:0000256" key="1">
    <source>
        <dbReference type="ARBA" id="ARBA00022676"/>
    </source>
</evidence>
<dbReference type="InterPro" id="IPR051199">
    <property type="entry name" value="LPS_LOS_Heptosyltrfase"/>
</dbReference>
<dbReference type="CDD" id="cd03789">
    <property type="entry name" value="GT9_LPS_heptosyltransferase"/>
    <property type="match status" value="1"/>
</dbReference>
<organism evidence="3 4">
    <name type="scientific">Olivibacter ginsenosidimutans</name>
    <dbReference type="NCBI Taxonomy" id="1176537"/>
    <lineage>
        <taxon>Bacteria</taxon>
        <taxon>Pseudomonadati</taxon>
        <taxon>Bacteroidota</taxon>
        <taxon>Sphingobacteriia</taxon>
        <taxon>Sphingobacteriales</taxon>
        <taxon>Sphingobacteriaceae</taxon>
        <taxon>Olivibacter</taxon>
    </lineage>
</organism>
<dbReference type="InterPro" id="IPR002201">
    <property type="entry name" value="Glyco_trans_9"/>
</dbReference>
<evidence type="ECO:0000313" key="3">
    <source>
        <dbReference type="EMBL" id="GAA4781379.1"/>
    </source>
</evidence>
<dbReference type="Pfam" id="PF01075">
    <property type="entry name" value="Glyco_transf_9"/>
    <property type="match status" value="1"/>
</dbReference>
<accession>A0ABP9AIF6</accession>
<reference evidence="4" key="1">
    <citation type="journal article" date="2019" name="Int. J. Syst. Evol. Microbiol.">
        <title>The Global Catalogue of Microorganisms (GCM) 10K type strain sequencing project: providing services to taxonomists for standard genome sequencing and annotation.</title>
        <authorList>
            <consortium name="The Broad Institute Genomics Platform"/>
            <consortium name="The Broad Institute Genome Sequencing Center for Infectious Disease"/>
            <person name="Wu L."/>
            <person name="Ma J."/>
        </authorList>
    </citation>
    <scope>NUCLEOTIDE SEQUENCE [LARGE SCALE GENOMIC DNA]</scope>
    <source>
        <strain evidence="4">JCM 18200</strain>
    </source>
</reference>
<dbReference type="EMBL" id="BAABIQ010000003">
    <property type="protein sequence ID" value="GAA4781379.1"/>
    <property type="molecule type" value="Genomic_DNA"/>
</dbReference>
<protein>
    <submittedName>
        <fullName evidence="3">Lipopolysaccharide heptosyltransferase II</fullName>
    </submittedName>
</protein>
<dbReference type="PANTHER" id="PTHR30160">
    <property type="entry name" value="TETRAACYLDISACCHARIDE 4'-KINASE-RELATED"/>
    <property type="match status" value="1"/>
</dbReference>
<evidence type="ECO:0000313" key="4">
    <source>
        <dbReference type="Proteomes" id="UP001501411"/>
    </source>
</evidence>
<sequence length="329" mass="36806">MKILVRLPNWLGDVIMGTAFIHELRKQYPHAAIHVIAKKELADIVHGIAGISQIHLFSKTVHPGARGALRFGRLLKSYRFDLFFSLPDSFSAALMGYATGAKKRVGFKSEMRSFLFTKTYKKPDGLHRVEEYLYLLEQFTGKKQDQPRVSLLPPNEKDTKRDLILVNFNSEASSRRLPLDKAVSLTKKLAQELPDCQLGFIGSPKESAYITAILAQIPSTGRVRNYAGKTSLKELMVLLASCRILLSTDSGPAHVANSFDTPCLVLFGAGNEKNTRPYNQDHLRIIRAGKLACEPCVKNTCTLYPTPECMHLLDEQLIIDELKAVLTHE</sequence>
<gene>
    <name evidence="3" type="primary">waaF</name>
    <name evidence="3" type="ORF">GCM10023231_06090</name>
</gene>
<name>A0ABP9AIF6_9SPHI</name>
<keyword evidence="4" id="KW-1185">Reference proteome</keyword>
<dbReference type="Gene3D" id="3.40.50.2000">
    <property type="entry name" value="Glycogen Phosphorylase B"/>
    <property type="match status" value="2"/>
</dbReference>
<keyword evidence="1" id="KW-0328">Glycosyltransferase</keyword>
<dbReference type="Proteomes" id="UP001501411">
    <property type="component" value="Unassembled WGS sequence"/>
</dbReference>
<proteinExistence type="predicted"/>
<dbReference type="PANTHER" id="PTHR30160:SF7">
    <property type="entry name" value="ADP-HEPTOSE--LPS HEPTOSYLTRANSFERASE 2"/>
    <property type="match status" value="1"/>
</dbReference>
<keyword evidence="2" id="KW-0808">Transferase</keyword>
<dbReference type="RefSeq" id="WP_345230223.1">
    <property type="nucleotide sequence ID" value="NZ_BAABIQ010000003.1"/>
</dbReference>
<comment type="caution">
    <text evidence="3">The sequence shown here is derived from an EMBL/GenBank/DDBJ whole genome shotgun (WGS) entry which is preliminary data.</text>
</comment>
<dbReference type="SUPFAM" id="SSF53756">
    <property type="entry name" value="UDP-Glycosyltransferase/glycogen phosphorylase"/>
    <property type="match status" value="1"/>
</dbReference>